<sequence length="114" mass="12416">MRMTGLRGQSRTADGIVMIIYACLALQGGRPESPSVLGGCPVGRTGQCWDSALAESFFATLKNEFNGERPWPSRAVAHTAVFERIEGWRIVQPLDSSLGYRSPSDREATLAACR</sequence>
<evidence type="ECO:0000313" key="1">
    <source>
        <dbReference type="EMBL" id="QHA02406.1"/>
    </source>
</evidence>
<evidence type="ECO:0008006" key="3">
    <source>
        <dbReference type="Google" id="ProtNLM"/>
    </source>
</evidence>
<dbReference type="AlphaFoldDB" id="A0A6I6N2G6"/>
<dbReference type="Proteomes" id="UP000436138">
    <property type="component" value="Chromosome"/>
</dbReference>
<gene>
    <name evidence="1" type="ORF">GQF42_03060</name>
</gene>
<accession>A0A6I6N2G6</accession>
<proteinExistence type="predicted"/>
<keyword evidence="2" id="KW-1185">Reference proteome</keyword>
<dbReference type="EMBL" id="CP047020">
    <property type="protein sequence ID" value="QHA02406.1"/>
    <property type="molecule type" value="Genomic_DNA"/>
</dbReference>
<name>A0A6I6N2G6_9ACTN</name>
<dbReference type="RefSeq" id="WP_158917369.1">
    <property type="nucleotide sequence ID" value="NZ_CP047020.1"/>
</dbReference>
<dbReference type="KEGG" id="sbro:GQF42_03060"/>
<protein>
    <recommendedName>
        <fullName evidence="3">Transposase</fullName>
    </recommendedName>
</protein>
<reference evidence="1 2" key="1">
    <citation type="submission" date="2019-12" db="EMBL/GenBank/DDBJ databases">
        <title>Streptomyces sp. strain T44 isolated from rhizosphere soil of Broussonetia papyrifera.</title>
        <authorList>
            <person name="Mo P."/>
        </authorList>
    </citation>
    <scope>NUCLEOTIDE SEQUENCE [LARGE SCALE GENOMIC DNA]</scope>
    <source>
        <strain evidence="1 2">T44</strain>
    </source>
</reference>
<evidence type="ECO:0000313" key="2">
    <source>
        <dbReference type="Proteomes" id="UP000436138"/>
    </source>
</evidence>
<organism evidence="1 2">
    <name type="scientific">Streptomyces broussonetiae</name>
    <dbReference type="NCBI Taxonomy" id="2686304"/>
    <lineage>
        <taxon>Bacteria</taxon>
        <taxon>Bacillati</taxon>
        <taxon>Actinomycetota</taxon>
        <taxon>Actinomycetes</taxon>
        <taxon>Kitasatosporales</taxon>
        <taxon>Streptomycetaceae</taxon>
        <taxon>Streptomyces</taxon>
    </lineage>
</organism>